<keyword evidence="3" id="KW-1185">Reference proteome</keyword>
<dbReference type="InterPro" id="IPR010730">
    <property type="entry name" value="HET"/>
</dbReference>
<dbReference type="InterPro" id="IPR052895">
    <property type="entry name" value="HetReg/Transcr_Mod"/>
</dbReference>
<gene>
    <name evidence="2" type="ORF">SAMD00023353_6000520</name>
</gene>
<name>A0A1S8AB99_ROSNE</name>
<dbReference type="PANTHER" id="PTHR24148:SF73">
    <property type="entry name" value="HET DOMAIN PROTEIN (AFU_ORTHOLOGUE AFUA_8G01020)"/>
    <property type="match status" value="1"/>
</dbReference>
<dbReference type="OMA" id="ADGLCIN"/>
<evidence type="ECO:0000313" key="2">
    <source>
        <dbReference type="EMBL" id="GAW26980.1"/>
    </source>
</evidence>
<dbReference type="Pfam" id="PF06985">
    <property type="entry name" value="HET"/>
    <property type="match status" value="1"/>
</dbReference>
<dbReference type="PANTHER" id="PTHR24148">
    <property type="entry name" value="ANKYRIN REPEAT DOMAIN-CONTAINING PROTEIN 39 HOMOLOG-RELATED"/>
    <property type="match status" value="1"/>
</dbReference>
<proteinExistence type="predicted"/>
<accession>A0A1S8AB99</accession>
<organism evidence="2">
    <name type="scientific">Rosellinia necatrix</name>
    <name type="common">White root-rot fungus</name>
    <dbReference type="NCBI Taxonomy" id="77044"/>
    <lineage>
        <taxon>Eukaryota</taxon>
        <taxon>Fungi</taxon>
        <taxon>Dikarya</taxon>
        <taxon>Ascomycota</taxon>
        <taxon>Pezizomycotina</taxon>
        <taxon>Sordariomycetes</taxon>
        <taxon>Xylariomycetidae</taxon>
        <taxon>Xylariales</taxon>
        <taxon>Xylariaceae</taxon>
        <taxon>Rosellinia</taxon>
    </lineage>
</organism>
<protein>
    <submittedName>
        <fullName evidence="2">Putative heterokaryon incompatibility</fullName>
    </submittedName>
</protein>
<reference evidence="2" key="1">
    <citation type="submission" date="2016-03" db="EMBL/GenBank/DDBJ databases">
        <title>Draft genome sequence of Rosellinia necatrix.</title>
        <authorList>
            <person name="Kanematsu S."/>
        </authorList>
    </citation>
    <scope>NUCLEOTIDE SEQUENCE [LARGE SCALE GENOMIC DNA]</scope>
    <source>
        <strain evidence="2">W97</strain>
    </source>
</reference>
<dbReference type="EMBL" id="DF977505">
    <property type="protein sequence ID" value="GAW26980.1"/>
    <property type="molecule type" value="Genomic_DNA"/>
</dbReference>
<feature type="domain" description="Heterokaryon incompatibility" evidence="1">
    <location>
        <begin position="104"/>
        <end position="243"/>
    </location>
</feature>
<dbReference type="AlphaFoldDB" id="A0A1S8AB99"/>
<sequence>MRVRPNKDFFSVEIPSPKPQIALRDFGHTQSLSILYGQEPQIIKPVGWGTLLGNCQRRSSHNKTYVYQSLTIGTIRLLELFPGDTLDDLRGKLHHVPLSHTSPYLAISYAWGFGVKSFVLATSEGGIGITTSLCLGLRHLREKENSVLIWADAICIDQSNTQEKNKQVRLMPRIFATAKQVSVWTGSEANGSDSAIEYLYRMAITTEPEALKALLVPEANPVWNSVNSFFNRSWFQRAWIAQELVLARQVIVVCGKKSAQWDHIYTAARICSQQSQISSTDVMKQIGKNVSAVLSLGDLRLSYHKGEDANGRRLLTLFQRFHHSKATLQRDKLFALLGVANDAQDLHLDPDYASRLEDIVKRYAGVFVGRGNAIELLYHAGWSSHRFPSWIPDWITNTPKQTISTWLSTPHSFTACPSSPSYASLASYNSSILITKGYFFDSVEKVSNTSYEKAGFLSYLKELWDLIKECSSYPGEESVGELKWKIPIGGLVGARSATGEGVDFRVAYQALTEYLELREQNVDWKTEVMQIRALGKIKHFLLRPEELRRLLWPYLHAAREFAEKFIDARACRTRQGYIGIVPGTVLPGDIVAMIWGSAVPFLIRESQKRPGHCILLGEGYIHGIMHGMPGGAEHRRAVDIRLL</sequence>
<dbReference type="Pfam" id="PF26639">
    <property type="entry name" value="Het-6_barrel"/>
    <property type="match status" value="1"/>
</dbReference>
<dbReference type="OrthoDB" id="1262810at2759"/>
<evidence type="ECO:0000259" key="1">
    <source>
        <dbReference type="Pfam" id="PF06985"/>
    </source>
</evidence>
<dbReference type="Proteomes" id="UP000054516">
    <property type="component" value="Unassembled WGS sequence"/>
</dbReference>
<dbReference type="STRING" id="77044.A0A1S8AB99"/>
<evidence type="ECO:0000313" key="3">
    <source>
        <dbReference type="Proteomes" id="UP000054516"/>
    </source>
</evidence>